<evidence type="ECO:0000256" key="10">
    <source>
        <dbReference type="ARBA" id="ARBA00023237"/>
    </source>
</evidence>
<keyword evidence="6" id="KW-0408">Iron</keyword>
<evidence type="ECO:0000256" key="2">
    <source>
        <dbReference type="ARBA" id="ARBA00022448"/>
    </source>
</evidence>
<keyword evidence="3 11" id="KW-1134">Transmembrane beta strand</keyword>
<evidence type="ECO:0000256" key="5">
    <source>
        <dbReference type="ARBA" id="ARBA00022692"/>
    </source>
</evidence>
<dbReference type="RefSeq" id="WP_235898024.1">
    <property type="nucleotide sequence ID" value="NZ_JBCLPP010000008.1"/>
</dbReference>
<evidence type="ECO:0000256" key="13">
    <source>
        <dbReference type="SAM" id="SignalP"/>
    </source>
</evidence>
<evidence type="ECO:0000256" key="4">
    <source>
        <dbReference type="ARBA" id="ARBA00022496"/>
    </source>
</evidence>
<comment type="caution">
    <text evidence="16">The sequence shown here is derived from an EMBL/GenBank/DDBJ whole genome shotgun (WGS) entry which is preliminary data.</text>
</comment>
<feature type="domain" description="TonB-dependent receptor-like beta-barrel" evidence="14">
    <location>
        <begin position="278"/>
        <end position="717"/>
    </location>
</feature>
<dbReference type="InterPro" id="IPR036942">
    <property type="entry name" value="Beta-barrel_TonB_sf"/>
</dbReference>
<dbReference type="PANTHER" id="PTHR32552">
    <property type="entry name" value="FERRICHROME IRON RECEPTOR-RELATED"/>
    <property type="match status" value="1"/>
</dbReference>
<gene>
    <name evidence="16" type="ORF">AAK873_03970</name>
</gene>
<evidence type="ECO:0000256" key="9">
    <source>
        <dbReference type="ARBA" id="ARBA00023136"/>
    </source>
</evidence>
<dbReference type="InterPro" id="IPR000531">
    <property type="entry name" value="Beta-barrel_TonB"/>
</dbReference>
<dbReference type="InterPro" id="IPR039426">
    <property type="entry name" value="TonB-dep_rcpt-like"/>
</dbReference>
<dbReference type="Pfam" id="PF07715">
    <property type="entry name" value="Plug"/>
    <property type="match status" value="1"/>
</dbReference>
<dbReference type="EMBL" id="JBCLPP010000008">
    <property type="protein sequence ID" value="MEY8244777.1"/>
    <property type="molecule type" value="Genomic_DNA"/>
</dbReference>
<comment type="subcellular location">
    <subcellularLocation>
        <location evidence="1 11">Cell outer membrane</location>
        <topology evidence="1 11">Multi-pass membrane protein</topology>
    </subcellularLocation>
</comment>
<keyword evidence="9 11" id="KW-0472">Membrane</keyword>
<keyword evidence="7" id="KW-0406">Ion transport</keyword>
<dbReference type="Gene3D" id="2.40.170.20">
    <property type="entry name" value="TonB-dependent receptor, beta-barrel domain"/>
    <property type="match status" value="1"/>
</dbReference>
<protein>
    <submittedName>
        <fullName evidence="16">TonB-dependent receptor</fullName>
    </submittedName>
</protein>
<dbReference type="Pfam" id="PF00593">
    <property type="entry name" value="TonB_dep_Rec_b-barrel"/>
    <property type="match status" value="1"/>
</dbReference>
<evidence type="ECO:0000256" key="3">
    <source>
        <dbReference type="ARBA" id="ARBA00022452"/>
    </source>
</evidence>
<evidence type="ECO:0000256" key="11">
    <source>
        <dbReference type="PROSITE-ProRule" id="PRU01360"/>
    </source>
</evidence>
<evidence type="ECO:0000256" key="12">
    <source>
        <dbReference type="RuleBase" id="RU003357"/>
    </source>
</evidence>
<evidence type="ECO:0000259" key="14">
    <source>
        <dbReference type="Pfam" id="PF00593"/>
    </source>
</evidence>
<keyword evidence="2 11" id="KW-0813">Transport</keyword>
<organism evidence="16 17">
    <name type="scientific">Heminiphilus faecis</name>
    <dbReference type="NCBI Taxonomy" id="2601703"/>
    <lineage>
        <taxon>Bacteria</taxon>
        <taxon>Pseudomonadati</taxon>
        <taxon>Bacteroidota</taxon>
        <taxon>Bacteroidia</taxon>
        <taxon>Bacteroidales</taxon>
        <taxon>Muribaculaceae</taxon>
        <taxon>Heminiphilus</taxon>
    </lineage>
</organism>
<comment type="similarity">
    <text evidence="11 12">Belongs to the TonB-dependent receptor family.</text>
</comment>
<dbReference type="Proteomes" id="UP001565200">
    <property type="component" value="Unassembled WGS sequence"/>
</dbReference>
<feature type="domain" description="TonB-dependent receptor plug" evidence="15">
    <location>
        <begin position="57"/>
        <end position="158"/>
    </location>
</feature>
<keyword evidence="13" id="KW-0732">Signal</keyword>
<keyword evidence="10 11" id="KW-0998">Cell outer membrane</keyword>
<dbReference type="SUPFAM" id="SSF56935">
    <property type="entry name" value="Porins"/>
    <property type="match status" value="1"/>
</dbReference>
<sequence>MIKRADTYAKRALSMLSVAAGTIVTAGAMDVAVPADTTLLLDEVSVTAIKQVRNVDALPIASTVVGADEIERLNIVTMKGVSEIAPNFYIPDYGSRMTSSIYVRGIGARIDQPVIGLNVDNVPYLNKDNYDFDLVDIERIEMLRGPQSTLYGRNTMGGLINIYTLSPMRYQGFRAMAEYGRGNSVKGALSYYHKPARNLGMSYTGYFTHTDGFFTNKYDGRKIDKENQGSLRWKTVWYPVADVSVENVASLQVSRQGGYPYESYETGVINYNDPCYYHRTGVTDGLTVKWMLDGVTLSSITSFQYINDNMTLDQDFLPESYFTLTQDRREWALTQDFIGRGRIGDYDWLGGLFGFFKRTHMDAPVTFKETGIEKLILEHVNEFSPSHPFRWNENSFVLDSEFRNPVWGLALYHQSGYEFGNWDFSLGLRLDLEHTSLDYNSRCNTAFTIMSMAEGVETPYQHVPIDLDNDGSLSKTFIEFLPKFTATYNMPGVTDGNVYVSVARGYKAGGFNTQMFSDVLQQELMEYMGLANRYDVDKIVSYKPEYSWNYEVGAHLSTADKKLSGQLAVFYIDCRDQQLTMFPDGLTTGRIMTNAGKTRSYGAEVTLNYKPAERLELNASYGYTNAKFREFNDGIHDFSGKYIPYAPHNTFFAGATYRQPIKASWLDHVAVDVNCRGVGDIMWDEANSVKQPFYALVGASVRLEHERYSVTFWGENLTDTKYNTFYFVSIGNTFLQRGKPLRIGATVRMQF</sequence>
<keyword evidence="17" id="KW-1185">Reference proteome</keyword>
<feature type="chain" id="PRO_5046750796" evidence="13">
    <location>
        <begin position="29"/>
        <end position="751"/>
    </location>
</feature>
<proteinExistence type="inferred from homology"/>
<feature type="signal peptide" evidence="13">
    <location>
        <begin position="1"/>
        <end position="28"/>
    </location>
</feature>
<dbReference type="PROSITE" id="PS52016">
    <property type="entry name" value="TONB_DEPENDENT_REC_3"/>
    <property type="match status" value="1"/>
</dbReference>
<evidence type="ECO:0000256" key="8">
    <source>
        <dbReference type="ARBA" id="ARBA00023077"/>
    </source>
</evidence>
<reference evidence="16 17" key="1">
    <citation type="submission" date="2024-03" db="EMBL/GenBank/DDBJ databases">
        <title>Mouse gut bacterial collection (mGBC) of GemPharmatech.</title>
        <authorList>
            <person name="He Y."/>
            <person name="Dong L."/>
            <person name="Wu D."/>
            <person name="Gao X."/>
            <person name="Lin Z."/>
        </authorList>
    </citation>
    <scope>NUCLEOTIDE SEQUENCE [LARGE SCALE GENOMIC DNA]</scope>
    <source>
        <strain evidence="16 17">54-13</strain>
    </source>
</reference>
<keyword evidence="5 11" id="KW-0812">Transmembrane</keyword>
<dbReference type="PANTHER" id="PTHR32552:SF81">
    <property type="entry name" value="TONB-DEPENDENT OUTER MEMBRANE RECEPTOR"/>
    <property type="match status" value="1"/>
</dbReference>
<keyword evidence="8 12" id="KW-0798">TonB box</keyword>
<evidence type="ECO:0000256" key="7">
    <source>
        <dbReference type="ARBA" id="ARBA00023065"/>
    </source>
</evidence>
<evidence type="ECO:0000259" key="15">
    <source>
        <dbReference type="Pfam" id="PF07715"/>
    </source>
</evidence>
<evidence type="ECO:0000313" key="16">
    <source>
        <dbReference type="EMBL" id="MEY8244777.1"/>
    </source>
</evidence>
<name>A0ABV4CYL8_9BACT</name>
<keyword evidence="16" id="KW-0675">Receptor</keyword>
<keyword evidence="4" id="KW-0410">Iron transport</keyword>
<dbReference type="InterPro" id="IPR012910">
    <property type="entry name" value="Plug_dom"/>
</dbReference>
<evidence type="ECO:0000256" key="6">
    <source>
        <dbReference type="ARBA" id="ARBA00023004"/>
    </source>
</evidence>
<evidence type="ECO:0000256" key="1">
    <source>
        <dbReference type="ARBA" id="ARBA00004571"/>
    </source>
</evidence>
<accession>A0ABV4CYL8</accession>
<evidence type="ECO:0000313" key="17">
    <source>
        <dbReference type="Proteomes" id="UP001565200"/>
    </source>
</evidence>